<dbReference type="STRING" id="929556.Solca_1886"/>
<dbReference type="PANTHER" id="PTHR30189:SF1">
    <property type="entry name" value="LPS-ASSEMBLY PROTEIN LPTD"/>
    <property type="match status" value="1"/>
</dbReference>
<dbReference type="eggNOG" id="COG1452">
    <property type="taxonomic scope" value="Bacteria"/>
</dbReference>
<evidence type="ECO:0000313" key="3">
    <source>
        <dbReference type="Proteomes" id="UP000007590"/>
    </source>
</evidence>
<organism evidence="2 3">
    <name type="scientific">Solitalea canadensis (strain ATCC 29591 / DSM 3403 / JCM 21819 / LMG 8368 / NBRC 15130 / NCIMB 12057 / USAM 9D)</name>
    <name type="common">Flexibacter canadensis</name>
    <dbReference type="NCBI Taxonomy" id="929556"/>
    <lineage>
        <taxon>Bacteria</taxon>
        <taxon>Pseudomonadati</taxon>
        <taxon>Bacteroidota</taxon>
        <taxon>Sphingobacteriia</taxon>
        <taxon>Sphingobacteriales</taxon>
        <taxon>Sphingobacteriaceae</taxon>
        <taxon>Solitalea</taxon>
    </lineage>
</organism>
<name>H8KQS6_SOLCM</name>
<keyword evidence="3" id="KW-1185">Reference proteome</keyword>
<dbReference type="Proteomes" id="UP000007590">
    <property type="component" value="Chromosome"/>
</dbReference>
<dbReference type="AlphaFoldDB" id="H8KQS6"/>
<gene>
    <name evidence="2" type="ordered locus">Solca_1886</name>
</gene>
<dbReference type="GO" id="GO:1990351">
    <property type="term" value="C:transporter complex"/>
    <property type="evidence" value="ECO:0007669"/>
    <property type="project" value="TreeGrafter"/>
</dbReference>
<proteinExistence type="predicted"/>
<protein>
    <recommendedName>
        <fullName evidence="1">LPS-assembly protein LptD central domain-containing protein</fullName>
    </recommendedName>
</protein>
<dbReference type="GO" id="GO:0009279">
    <property type="term" value="C:cell outer membrane"/>
    <property type="evidence" value="ECO:0007669"/>
    <property type="project" value="TreeGrafter"/>
</dbReference>
<sequence>MKLSGKHFLKAFFVFLFLLSLRPSMMAEVANNRNFTSFLPISSLLKDTIIKPQRNKIDTIAKDTLKVNLNKKSSGALQSKVQYSAKDSILADIAGKFLYLYKDAEVIYEGVTLKADFIRIDQNTMTVYAKGVNDTSGFYAGRPFLSGEGSDVIADSLAYNFKSKKAKVWSGVSKEGEGFIRGGQMKLNENKEGFLKGGIYTTCNDPNHVHFGIKISKAKVMENRVVTGPAYMFIEDIPTPLVLPFGFFPKTSKRANGIVFPSVGEDAQKGFFLRDLGYYVGLTDNMDMTLRGSIFTNGSYDLGVSSRYIVRYKYSGNFSLNYSNQRFGEEGTAGFSNTKDFRILWSHSQSRQGTGENFSASVNAGTSTYYQNTSTYMPLPNRFNNTLSSSISYSKTWQGTPFNLSTALTTNQELNTGSLYIGLPALNFSVSRITPFDSKNRIGPQRWYHKLNFTYNLRFDNQLQTYDSLLFKPGIGDQIKTVIQHQLPISTNFNVLKYINISPSVALTENWYLKSITKSYNAKNDSVETQMHNGFKSYREYGFNVAASTTLYGMAQFKNGGIKAIRHTVRPSVGYSYRPNFSDPSYGYIKSYINTATKDTVQYSIFEGQVNSGPSPNGSVQSALNFSLSNNLEMKVRSKKDSINGEKKISLINDLSFSTSYNFAADEFKLSPITMSGFTNLFQKVNLNFGATFDPYAIVISTDSLGIKEATRINSFSISEGGPLVRMTNAYVSLSANFNSESKRKTPITNQQRRDLYMIDPNPNDFIDFNIPWNLGLDYSLNYSNNGLTKSTSQTVNVRGDFSLTPKWKINGTTGYDITNGVLSPTSLGIIRDLHCWDLSVYWIPFGGYKSYSIDLRVKSSILQDLKLSKRRPYYYDDSY</sequence>
<accession>H8KQS6</accession>
<feature type="domain" description="LPS-assembly protein LptD central" evidence="1">
    <location>
        <begin position="225"/>
        <end position="696"/>
    </location>
</feature>
<dbReference type="HOGENOM" id="CLU_007637_0_0_10"/>
<dbReference type="KEGG" id="scn:Solca_1886"/>
<dbReference type="InterPro" id="IPR050218">
    <property type="entry name" value="LptD"/>
</dbReference>
<evidence type="ECO:0000259" key="1">
    <source>
        <dbReference type="Pfam" id="PF19838"/>
    </source>
</evidence>
<dbReference type="Pfam" id="PF19838">
    <property type="entry name" value="LptD_2"/>
    <property type="match status" value="1"/>
</dbReference>
<evidence type="ECO:0000313" key="2">
    <source>
        <dbReference type="EMBL" id="AFD06947.1"/>
    </source>
</evidence>
<reference evidence="2" key="1">
    <citation type="submission" date="2012-02" db="EMBL/GenBank/DDBJ databases">
        <title>The complete genome of Solitalea canadensis DSM 3403.</title>
        <authorList>
            <consortium name="US DOE Joint Genome Institute (JGI-PGF)"/>
            <person name="Lucas S."/>
            <person name="Copeland A."/>
            <person name="Lapidus A."/>
            <person name="Glavina del Rio T."/>
            <person name="Dalin E."/>
            <person name="Tice H."/>
            <person name="Bruce D."/>
            <person name="Goodwin L."/>
            <person name="Pitluck S."/>
            <person name="Peters L."/>
            <person name="Ovchinnikova G."/>
            <person name="Lu M."/>
            <person name="Kyrpides N."/>
            <person name="Mavromatis K."/>
            <person name="Ivanova N."/>
            <person name="Brettin T."/>
            <person name="Detter J.C."/>
            <person name="Han C."/>
            <person name="Larimer F."/>
            <person name="Land M."/>
            <person name="Hauser L."/>
            <person name="Markowitz V."/>
            <person name="Cheng J.-F."/>
            <person name="Hugenholtz P."/>
            <person name="Woyke T."/>
            <person name="Wu D."/>
            <person name="Spring S."/>
            <person name="Schroeder M."/>
            <person name="Kopitz M."/>
            <person name="Brambilla E."/>
            <person name="Klenk H.-P."/>
            <person name="Eisen J.A."/>
        </authorList>
    </citation>
    <scope>NUCLEOTIDE SEQUENCE</scope>
    <source>
        <strain evidence="2">DSM 3403</strain>
    </source>
</reference>
<dbReference type="RefSeq" id="WP_014680174.1">
    <property type="nucleotide sequence ID" value="NC_017770.1"/>
</dbReference>
<dbReference type="InterPro" id="IPR045659">
    <property type="entry name" value="LptD_2"/>
</dbReference>
<dbReference type="PANTHER" id="PTHR30189">
    <property type="entry name" value="LPS-ASSEMBLY PROTEIN"/>
    <property type="match status" value="1"/>
</dbReference>
<dbReference type="OrthoDB" id="9802320at2"/>
<dbReference type="EMBL" id="CP003349">
    <property type="protein sequence ID" value="AFD06947.1"/>
    <property type="molecule type" value="Genomic_DNA"/>
</dbReference>